<name>A0A4Q9RFI7_9GAMM</name>
<dbReference type="AlphaFoldDB" id="A0A4Q9RFI7"/>
<dbReference type="InterPro" id="IPR029063">
    <property type="entry name" value="SAM-dependent_MTases_sf"/>
</dbReference>
<dbReference type="Gene3D" id="3.40.50.150">
    <property type="entry name" value="Vaccinia Virus protein VP39"/>
    <property type="match status" value="1"/>
</dbReference>
<evidence type="ECO:0008006" key="3">
    <source>
        <dbReference type="Google" id="ProtNLM"/>
    </source>
</evidence>
<accession>A0A4Q9RFI7</accession>
<reference evidence="1 2" key="1">
    <citation type="submission" date="2018-06" db="EMBL/GenBank/DDBJ databases">
        <title>Three novel Pseudomonas species isolated from symptomatic oak.</title>
        <authorList>
            <person name="Bueno-Gonzalez V."/>
            <person name="Brady C."/>
        </authorList>
    </citation>
    <scope>NUCLEOTIDE SEQUENCE [LARGE SCALE GENOMIC DNA]</scope>
    <source>
        <strain evidence="1 2">P17C</strain>
    </source>
</reference>
<dbReference type="EMBL" id="QJUP01000001">
    <property type="protein sequence ID" value="TBU99967.1"/>
    <property type="molecule type" value="Genomic_DNA"/>
</dbReference>
<organism evidence="1 2">
    <name type="scientific">Stutzerimonas kirkiae</name>
    <dbReference type="NCBI Taxonomy" id="2211392"/>
    <lineage>
        <taxon>Bacteria</taxon>
        <taxon>Pseudomonadati</taxon>
        <taxon>Pseudomonadota</taxon>
        <taxon>Gammaproteobacteria</taxon>
        <taxon>Pseudomonadales</taxon>
        <taxon>Pseudomonadaceae</taxon>
        <taxon>Stutzerimonas</taxon>
    </lineage>
</organism>
<proteinExistence type="predicted"/>
<keyword evidence="2" id="KW-1185">Reference proteome</keyword>
<sequence>MHREMTCTISDDYWADFYTRSKSGAPVYPSQFAAFAINEFAGVDGVIEFGCGNGRDSHFFATNGFELLALDASEQAIALCHSRNRYEHARYRPCKASSAGREIEGFLQGKRKVAVYARFFLHAINEGEQCGFLEVLSSLLPSGSQLFLEYRTIDDARQEKEFGNDHYRRYLEHRETLATIEAAGFSIAYEVEGRGLAKYKDEDARVGRCVAIKG</sequence>
<dbReference type="Pfam" id="PF13489">
    <property type="entry name" value="Methyltransf_23"/>
    <property type="match status" value="1"/>
</dbReference>
<dbReference type="SUPFAM" id="SSF53335">
    <property type="entry name" value="S-adenosyl-L-methionine-dependent methyltransferases"/>
    <property type="match status" value="1"/>
</dbReference>
<evidence type="ECO:0000313" key="1">
    <source>
        <dbReference type="EMBL" id="TBU99967.1"/>
    </source>
</evidence>
<comment type="caution">
    <text evidence="1">The sequence shown here is derived from an EMBL/GenBank/DDBJ whole genome shotgun (WGS) entry which is preliminary data.</text>
</comment>
<evidence type="ECO:0000313" key="2">
    <source>
        <dbReference type="Proteomes" id="UP000292639"/>
    </source>
</evidence>
<dbReference type="Proteomes" id="UP000292639">
    <property type="component" value="Unassembled WGS sequence"/>
</dbReference>
<protein>
    <recommendedName>
        <fullName evidence="3">Methyltransferase domain-containing protein</fullName>
    </recommendedName>
</protein>
<dbReference type="RefSeq" id="WP_131183062.1">
    <property type="nucleotide sequence ID" value="NZ_QJUO01000002.1"/>
</dbReference>
<gene>
    <name evidence="1" type="ORF">DNJ96_01375</name>
</gene>